<dbReference type="AlphaFoldDB" id="H2ZVU1"/>
<dbReference type="PROSITE" id="PS50262">
    <property type="entry name" value="G_PROTEIN_RECEP_F1_2"/>
    <property type="match status" value="1"/>
</dbReference>
<dbReference type="InParanoid" id="H2ZVU1"/>
<dbReference type="OMA" id="XVSVQAT"/>
<dbReference type="PRINTS" id="PR00663">
    <property type="entry name" value="GALANINR"/>
</dbReference>
<dbReference type="Ensembl" id="ENSLACT00000001525.1">
    <property type="protein sequence ID" value="ENSLACP00000001512.1"/>
    <property type="gene ID" value="ENSLACG00000001351.1"/>
</dbReference>
<feature type="transmembrane region" description="Helical" evidence="11">
    <location>
        <begin position="44"/>
        <end position="71"/>
    </location>
</feature>
<dbReference type="Pfam" id="PF00001">
    <property type="entry name" value="7tm_1"/>
    <property type="match status" value="2"/>
</dbReference>
<dbReference type="eggNOG" id="KOG3656">
    <property type="taxonomic scope" value="Eukaryota"/>
</dbReference>
<dbReference type="Gene3D" id="1.20.1070.10">
    <property type="entry name" value="Rhodopsin 7-helix transmembrane proteins"/>
    <property type="match status" value="2"/>
</dbReference>
<dbReference type="EMBL" id="AFYH01265058">
    <property type="status" value="NOT_ANNOTATED_CDS"/>
    <property type="molecule type" value="Genomic_DNA"/>
</dbReference>
<dbReference type="EMBL" id="AFYH01265057">
    <property type="status" value="NOT_ANNOTATED_CDS"/>
    <property type="molecule type" value="Genomic_DNA"/>
</dbReference>
<dbReference type="InterPro" id="IPR017452">
    <property type="entry name" value="GPCR_Rhodpsn_7TM"/>
</dbReference>
<dbReference type="EMBL" id="AFYH01265055">
    <property type="status" value="NOT_ANNOTATED_CDS"/>
    <property type="molecule type" value="Genomic_DNA"/>
</dbReference>
<organism evidence="13 14">
    <name type="scientific">Latimeria chalumnae</name>
    <name type="common">Coelacanth</name>
    <dbReference type="NCBI Taxonomy" id="7897"/>
    <lineage>
        <taxon>Eukaryota</taxon>
        <taxon>Metazoa</taxon>
        <taxon>Chordata</taxon>
        <taxon>Craniata</taxon>
        <taxon>Vertebrata</taxon>
        <taxon>Euteleostomi</taxon>
        <taxon>Coelacanthiformes</taxon>
        <taxon>Coelacanthidae</taxon>
        <taxon>Latimeria</taxon>
    </lineage>
</organism>
<accession>H2ZVU1</accession>
<evidence type="ECO:0000313" key="14">
    <source>
        <dbReference type="Proteomes" id="UP000008672"/>
    </source>
</evidence>
<evidence type="ECO:0000256" key="11">
    <source>
        <dbReference type="SAM" id="Phobius"/>
    </source>
</evidence>
<dbReference type="Proteomes" id="UP000008672">
    <property type="component" value="Unassembled WGS sequence"/>
</dbReference>
<dbReference type="GO" id="GO:0005886">
    <property type="term" value="C:plasma membrane"/>
    <property type="evidence" value="ECO:0007669"/>
    <property type="project" value="UniProtKB-SubCell"/>
</dbReference>
<dbReference type="GO" id="GO:0004930">
    <property type="term" value="F:G protein-coupled receptor activity"/>
    <property type="evidence" value="ECO:0007669"/>
    <property type="project" value="UniProtKB-KW"/>
</dbReference>
<reference evidence="14" key="1">
    <citation type="submission" date="2011-08" db="EMBL/GenBank/DDBJ databases">
        <title>The draft genome of Latimeria chalumnae.</title>
        <authorList>
            <person name="Di Palma F."/>
            <person name="Alfoldi J."/>
            <person name="Johnson J."/>
            <person name="Berlin A."/>
            <person name="Gnerre S."/>
            <person name="Jaffe D."/>
            <person name="MacCallum I."/>
            <person name="Young S."/>
            <person name="Walker B.J."/>
            <person name="Lander E."/>
            <person name="Lindblad-Toh K."/>
        </authorList>
    </citation>
    <scope>NUCLEOTIDE SEQUENCE [LARGE SCALE GENOMIC DNA]</scope>
    <source>
        <strain evidence="14">Wild caught</strain>
    </source>
</reference>
<dbReference type="PRINTS" id="PR00237">
    <property type="entry name" value="GPCRRHODOPSN"/>
</dbReference>
<comment type="subcellular location">
    <subcellularLocation>
        <location evidence="1">Cell membrane</location>
        <topology evidence="1">Multi-pass membrane protein</topology>
    </subcellularLocation>
</comment>
<evidence type="ECO:0000256" key="7">
    <source>
        <dbReference type="ARBA" id="ARBA00023157"/>
    </source>
</evidence>
<feature type="transmembrane region" description="Helical" evidence="11">
    <location>
        <begin position="128"/>
        <end position="150"/>
    </location>
</feature>
<evidence type="ECO:0000256" key="9">
    <source>
        <dbReference type="ARBA" id="ARBA00023180"/>
    </source>
</evidence>
<feature type="transmembrane region" description="Helical" evidence="11">
    <location>
        <begin position="178"/>
        <end position="201"/>
    </location>
</feature>
<evidence type="ECO:0000256" key="4">
    <source>
        <dbReference type="ARBA" id="ARBA00022989"/>
    </source>
</evidence>
<keyword evidence="10" id="KW-0807">Transducer</keyword>
<dbReference type="FunFam" id="1.20.1070.10:FF:000856">
    <property type="entry name" value="KISS1 receptor b"/>
    <property type="match status" value="1"/>
</dbReference>
<keyword evidence="2" id="KW-1003">Cell membrane</keyword>
<evidence type="ECO:0000259" key="12">
    <source>
        <dbReference type="PROSITE" id="PS50262"/>
    </source>
</evidence>
<reference evidence="13" key="3">
    <citation type="submission" date="2025-09" db="UniProtKB">
        <authorList>
            <consortium name="Ensembl"/>
        </authorList>
    </citation>
    <scope>IDENTIFICATION</scope>
</reference>
<dbReference type="InterPro" id="IPR000405">
    <property type="entry name" value="Galanin_rcpt"/>
</dbReference>
<dbReference type="InterPro" id="IPR000276">
    <property type="entry name" value="GPCR_Rhodpsn"/>
</dbReference>
<keyword evidence="5" id="KW-0297">G-protein coupled receptor</keyword>
<evidence type="ECO:0000256" key="8">
    <source>
        <dbReference type="ARBA" id="ARBA00023170"/>
    </source>
</evidence>
<evidence type="ECO:0000256" key="1">
    <source>
        <dbReference type="ARBA" id="ARBA00004651"/>
    </source>
</evidence>
<feature type="domain" description="G-protein coupled receptors family 1 profile" evidence="12">
    <location>
        <begin position="24"/>
        <end position="227"/>
    </location>
</feature>
<keyword evidence="14" id="KW-1185">Reference proteome</keyword>
<dbReference type="SUPFAM" id="SSF81321">
    <property type="entry name" value="Family A G protein-coupled receptor-like"/>
    <property type="match status" value="2"/>
</dbReference>
<proteinExistence type="predicted"/>
<keyword evidence="3 11" id="KW-0812">Transmembrane</keyword>
<keyword evidence="8" id="KW-0675">Receptor</keyword>
<keyword evidence="9" id="KW-0325">Glycoprotein</keyword>
<evidence type="ECO:0000256" key="6">
    <source>
        <dbReference type="ARBA" id="ARBA00023136"/>
    </source>
</evidence>
<keyword evidence="6 11" id="KW-0472">Membrane</keyword>
<evidence type="ECO:0000313" key="13">
    <source>
        <dbReference type="Ensembl" id="ENSLACP00000001512.1"/>
    </source>
</evidence>
<dbReference type="HOGENOM" id="CLU_081887_0_0_1"/>
<dbReference type="PANTHER" id="PTHR45695:SF23">
    <property type="entry name" value="GALANIN-LIKE G-PROTEIN COUPLED RECEPTOR NPR-9"/>
    <property type="match status" value="1"/>
</dbReference>
<keyword evidence="4 11" id="KW-1133">Transmembrane helix</keyword>
<dbReference type="STRING" id="7897.ENSLACP00000001512"/>
<evidence type="ECO:0000256" key="5">
    <source>
        <dbReference type="ARBA" id="ARBA00023040"/>
    </source>
</evidence>
<dbReference type="GeneTree" id="ENSGT00940000159286"/>
<reference evidence="13" key="2">
    <citation type="submission" date="2025-08" db="UniProtKB">
        <authorList>
            <consortium name="Ensembl"/>
        </authorList>
    </citation>
    <scope>IDENTIFICATION</scope>
</reference>
<evidence type="ECO:0000256" key="10">
    <source>
        <dbReference type="ARBA" id="ARBA00023224"/>
    </source>
</evidence>
<evidence type="ECO:0000256" key="2">
    <source>
        <dbReference type="ARBA" id="ARBA00022475"/>
    </source>
</evidence>
<dbReference type="EMBL" id="AFYH01265059">
    <property type="status" value="NOT_ANNOTATED_CDS"/>
    <property type="molecule type" value="Genomic_DNA"/>
</dbReference>
<keyword evidence="7" id="KW-1015">Disulfide bond</keyword>
<sequence length="227" mass="25922">PPQLADAWVVPLVFALIMLVGLVGNSLVIYVISKHRRMRTVTNFYIVSNLATTDIIFLVCCVPFTAALYPLPSWIFGDFMCRFVSYLQQLLCIFPFCGLDTMDKNDTPGLRPCFKIGLYVCLHRTPQVAVAVSLSIWIGSFVLSFPVAMYQKLEKGYWYGPQIYCTESYPSVYHKKAFILYNFLAVYLLPLITMCACYAFMLKRMSRPVIEPADNNHQVTSPFQLFN</sequence>
<dbReference type="EMBL" id="AFYH01265056">
    <property type="status" value="NOT_ANNOTATED_CDS"/>
    <property type="molecule type" value="Genomic_DNA"/>
</dbReference>
<protein>
    <recommendedName>
        <fullName evidence="12">G-protein coupled receptors family 1 profile domain-containing protein</fullName>
    </recommendedName>
</protein>
<feature type="transmembrane region" description="Helical" evidence="11">
    <location>
        <begin position="12"/>
        <end position="32"/>
    </location>
</feature>
<evidence type="ECO:0000256" key="3">
    <source>
        <dbReference type="ARBA" id="ARBA00022692"/>
    </source>
</evidence>
<dbReference type="EMBL" id="AFYH01265054">
    <property type="status" value="NOT_ANNOTATED_CDS"/>
    <property type="molecule type" value="Genomic_DNA"/>
</dbReference>
<dbReference type="PANTHER" id="PTHR45695">
    <property type="entry name" value="LEUCOKININ RECEPTOR-RELATED"/>
    <property type="match status" value="1"/>
</dbReference>
<name>H2ZVU1_LATCH</name>
<feature type="transmembrane region" description="Helical" evidence="11">
    <location>
        <begin position="83"/>
        <end position="102"/>
    </location>
</feature>